<keyword evidence="4" id="KW-1185">Reference proteome</keyword>
<dbReference type="Proteomes" id="UP000693672">
    <property type="component" value="Unassembled WGS sequence"/>
</dbReference>
<feature type="domain" description="HTH araC/xylS-type" evidence="2">
    <location>
        <begin position="164"/>
        <end position="262"/>
    </location>
</feature>
<organism evidence="3 4">
    <name type="scientific">Paenibacillus solanacearum</name>
    <dbReference type="NCBI Taxonomy" id="2048548"/>
    <lineage>
        <taxon>Bacteria</taxon>
        <taxon>Bacillati</taxon>
        <taxon>Bacillota</taxon>
        <taxon>Bacilli</taxon>
        <taxon>Bacillales</taxon>
        <taxon>Paenibacillaceae</taxon>
        <taxon>Paenibacillus</taxon>
    </lineage>
</organism>
<name>A0A916NKA6_9BACL</name>
<gene>
    <name evidence="3" type="primary">rhaR_60</name>
    <name evidence="3" type="ORF">PAESOLCIP111_04068</name>
</gene>
<dbReference type="PROSITE" id="PS01124">
    <property type="entry name" value="HTH_ARAC_FAMILY_2"/>
    <property type="match status" value="1"/>
</dbReference>
<dbReference type="Pfam" id="PF12833">
    <property type="entry name" value="HTH_18"/>
    <property type="match status" value="1"/>
</dbReference>
<dbReference type="RefSeq" id="WP_218093798.1">
    <property type="nucleotide sequence ID" value="NZ_CAJVAS010000020.1"/>
</dbReference>
<keyword evidence="1" id="KW-0238">DNA-binding</keyword>
<protein>
    <submittedName>
        <fullName evidence="3">HTH-type transcriptional activator RhaR</fullName>
    </submittedName>
</protein>
<dbReference type="PANTHER" id="PTHR43280:SF2">
    <property type="entry name" value="HTH-TYPE TRANSCRIPTIONAL REGULATOR EXSA"/>
    <property type="match status" value="1"/>
</dbReference>
<dbReference type="InterPro" id="IPR018060">
    <property type="entry name" value="HTH_AraC"/>
</dbReference>
<dbReference type="GO" id="GO:0043565">
    <property type="term" value="F:sequence-specific DNA binding"/>
    <property type="evidence" value="ECO:0007669"/>
    <property type="project" value="InterPro"/>
</dbReference>
<evidence type="ECO:0000259" key="2">
    <source>
        <dbReference type="PROSITE" id="PS01124"/>
    </source>
</evidence>
<evidence type="ECO:0000313" key="3">
    <source>
        <dbReference type="EMBL" id="CAG7639772.1"/>
    </source>
</evidence>
<accession>A0A916NKA6</accession>
<proteinExistence type="predicted"/>
<dbReference type="PANTHER" id="PTHR43280">
    <property type="entry name" value="ARAC-FAMILY TRANSCRIPTIONAL REGULATOR"/>
    <property type="match status" value="1"/>
</dbReference>
<dbReference type="AlphaFoldDB" id="A0A916NKA6"/>
<reference evidence="3" key="1">
    <citation type="submission" date="2021-06" db="EMBL/GenBank/DDBJ databases">
        <authorList>
            <person name="Criscuolo A."/>
        </authorList>
    </citation>
    <scope>NUCLEOTIDE SEQUENCE</scope>
    <source>
        <strain evidence="3">CIP111600</strain>
    </source>
</reference>
<evidence type="ECO:0000313" key="4">
    <source>
        <dbReference type="Proteomes" id="UP000693672"/>
    </source>
</evidence>
<dbReference type="GO" id="GO:0003700">
    <property type="term" value="F:DNA-binding transcription factor activity"/>
    <property type="evidence" value="ECO:0007669"/>
    <property type="project" value="InterPro"/>
</dbReference>
<dbReference type="EMBL" id="CAJVAS010000020">
    <property type="protein sequence ID" value="CAG7639772.1"/>
    <property type="molecule type" value="Genomic_DNA"/>
</dbReference>
<comment type="caution">
    <text evidence="3">The sequence shown here is derived from an EMBL/GenBank/DDBJ whole genome shotgun (WGS) entry which is preliminary data.</text>
</comment>
<sequence>MPEQIPDLIAHIFWERKEQFLLDRDMYISWVLFAVEEGTFEYRIGDAQGQAGFGDIVLCPPYTAFHRKTISTLSFHAITFDFSEQSAARTLDDELPERKITFSETARLSENYRHLRLADQMLDLQMSKQKLKQHYFDDIWLMMRSPFRPFADDDSNPGADELIRRVAMYLKANASRPLELKQIAFTFGLTPVQLIRRFKTAYRMNPLQFITSIRLKSACSLLLETDWKLDAIAGECGYENGYYLSRVFSKHMGISPSSFRKQNRL</sequence>
<dbReference type="SMART" id="SM00342">
    <property type="entry name" value="HTH_ARAC"/>
    <property type="match status" value="1"/>
</dbReference>
<evidence type="ECO:0000256" key="1">
    <source>
        <dbReference type="ARBA" id="ARBA00023125"/>
    </source>
</evidence>